<dbReference type="OrthoDB" id="9804372at2"/>
<dbReference type="NCBIfam" id="NF003589">
    <property type="entry name" value="PRK05254.1-2"/>
    <property type="match status" value="1"/>
</dbReference>
<keyword evidence="8 9" id="KW-0234">DNA repair</keyword>
<protein>
    <recommendedName>
        <fullName evidence="5 9">Uracil-DNA glycosylase</fullName>
        <shortName evidence="9">UDG</shortName>
        <ecNumber evidence="4 9">3.2.2.27</ecNumber>
    </recommendedName>
</protein>
<dbReference type="InterPro" id="IPR002043">
    <property type="entry name" value="UDG_fam1"/>
</dbReference>
<name>A0A2V1GXT8_9GAMM</name>
<dbReference type="NCBIfam" id="NF003592">
    <property type="entry name" value="PRK05254.1-5"/>
    <property type="match status" value="1"/>
</dbReference>
<reference evidence="13 14" key="1">
    <citation type="submission" date="2018-04" db="EMBL/GenBank/DDBJ databases">
        <title>Thalassorhabdus spongiae gen. nov., sp. nov., isolated from a marine sponge in South-West Iceland.</title>
        <authorList>
            <person name="Knobloch S."/>
            <person name="Daussin A."/>
            <person name="Johannsson R."/>
            <person name="Marteinsson V.T."/>
        </authorList>
    </citation>
    <scope>NUCLEOTIDE SEQUENCE [LARGE SCALE GENOMIC DNA]</scope>
    <source>
        <strain evidence="13 14">Hp12</strain>
    </source>
</reference>
<dbReference type="SMART" id="SM00986">
    <property type="entry name" value="UDG"/>
    <property type="match status" value="1"/>
</dbReference>
<evidence type="ECO:0000256" key="9">
    <source>
        <dbReference type="HAMAP-Rule" id="MF_00148"/>
    </source>
</evidence>
<dbReference type="Gene3D" id="3.40.470.10">
    <property type="entry name" value="Uracil-DNA glycosylase-like domain"/>
    <property type="match status" value="1"/>
</dbReference>
<dbReference type="FunFam" id="3.40.470.10:FF:000001">
    <property type="entry name" value="Uracil-DNA glycosylase"/>
    <property type="match status" value="1"/>
</dbReference>
<dbReference type="GO" id="GO:0005737">
    <property type="term" value="C:cytoplasm"/>
    <property type="evidence" value="ECO:0007669"/>
    <property type="project" value="UniProtKB-SubCell"/>
</dbReference>
<dbReference type="SUPFAM" id="SSF52141">
    <property type="entry name" value="Uracil-DNA glycosylase-like"/>
    <property type="match status" value="1"/>
</dbReference>
<evidence type="ECO:0000256" key="3">
    <source>
        <dbReference type="ARBA" id="ARBA00008184"/>
    </source>
</evidence>
<proteinExistence type="inferred from homology"/>
<keyword evidence="9" id="KW-0963">Cytoplasm</keyword>
<accession>A0A2V1GXT8</accession>
<dbReference type="NCBIfam" id="TIGR00628">
    <property type="entry name" value="ung"/>
    <property type="match status" value="1"/>
</dbReference>
<keyword evidence="7 9" id="KW-0378">Hydrolase</keyword>
<evidence type="ECO:0000256" key="1">
    <source>
        <dbReference type="ARBA" id="ARBA00001400"/>
    </source>
</evidence>
<dbReference type="PANTHER" id="PTHR11264">
    <property type="entry name" value="URACIL-DNA GLYCOSYLASE"/>
    <property type="match status" value="1"/>
</dbReference>
<evidence type="ECO:0000256" key="8">
    <source>
        <dbReference type="ARBA" id="ARBA00023204"/>
    </source>
</evidence>
<comment type="catalytic activity">
    <reaction evidence="1 9 11">
        <text>Hydrolyzes single-stranded DNA or mismatched double-stranded DNA and polynucleotides, releasing free uracil.</text>
        <dbReference type="EC" id="3.2.2.27"/>
    </reaction>
</comment>
<dbReference type="InterPro" id="IPR018085">
    <property type="entry name" value="Ura-DNA_Glyclase_AS"/>
</dbReference>
<evidence type="ECO:0000256" key="11">
    <source>
        <dbReference type="RuleBase" id="RU003780"/>
    </source>
</evidence>
<evidence type="ECO:0000256" key="6">
    <source>
        <dbReference type="ARBA" id="ARBA00022763"/>
    </source>
</evidence>
<keyword evidence="6 9" id="KW-0227">DNA damage</keyword>
<keyword evidence="14" id="KW-1185">Reference proteome</keyword>
<dbReference type="CDD" id="cd10027">
    <property type="entry name" value="UDG-F1-like"/>
    <property type="match status" value="1"/>
</dbReference>
<dbReference type="GO" id="GO:0097510">
    <property type="term" value="P:base-excision repair, AP site formation via deaminated base removal"/>
    <property type="evidence" value="ECO:0007669"/>
    <property type="project" value="TreeGrafter"/>
</dbReference>
<evidence type="ECO:0000256" key="4">
    <source>
        <dbReference type="ARBA" id="ARBA00012030"/>
    </source>
</evidence>
<evidence type="ECO:0000256" key="5">
    <source>
        <dbReference type="ARBA" id="ARBA00018429"/>
    </source>
</evidence>
<evidence type="ECO:0000256" key="7">
    <source>
        <dbReference type="ARBA" id="ARBA00022801"/>
    </source>
</evidence>
<dbReference type="InterPro" id="IPR005122">
    <property type="entry name" value="Uracil-DNA_glycosylase-like"/>
</dbReference>
<dbReference type="PANTHER" id="PTHR11264:SF0">
    <property type="entry name" value="URACIL-DNA GLYCOSYLASE"/>
    <property type="match status" value="1"/>
</dbReference>
<dbReference type="EC" id="3.2.2.27" evidence="4 9"/>
<evidence type="ECO:0000313" key="13">
    <source>
        <dbReference type="EMBL" id="PVZ64987.1"/>
    </source>
</evidence>
<dbReference type="NCBIfam" id="NF003588">
    <property type="entry name" value="PRK05254.1-1"/>
    <property type="match status" value="1"/>
</dbReference>
<dbReference type="PROSITE" id="PS00130">
    <property type="entry name" value="U_DNA_GLYCOSYLASE"/>
    <property type="match status" value="1"/>
</dbReference>
<sequence length="225" mass="24769">MTRMPTWGQLLKSEEIAPTMAKIKSFLDQERAAGKVIFPPQAATFFALQAAPFDQIKVVILGQDPYHGPNQAHGLCFSVAPGVKTPPSLKNIYKEQAADLGITQPAHGHLSRWAEQGILMLNTVLSVEAGNAHSHAKIGWEVVTDFLIKTLGEHHHGLVFMLWGSHAQKKAQLLDEQKHHLLMSAHPSPLSAYRGFLGNRHFSQCNALLVEQGKAPIDWQLPQTG</sequence>
<evidence type="ECO:0000313" key="14">
    <source>
        <dbReference type="Proteomes" id="UP000244906"/>
    </source>
</evidence>
<evidence type="ECO:0000256" key="2">
    <source>
        <dbReference type="ARBA" id="ARBA00002631"/>
    </source>
</evidence>
<dbReference type="HAMAP" id="MF_00148">
    <property type="entry name" value="UDG"/>
    <property type="match status" value="1"/>
</dbReference>
<evidence type="ECO:0000256" key="10">
    <source>
        <dbReference type="PROSITE-ProRule" id="PRU10072"/>
    </source>
</evidence>
<organism evidence="13 14">
    <name type="scientific">Pelagibaculum spongiae</name>
    <dbReference type="NCBI Taxonomy" id="2080658"/>
    <lineage>
        <taxon>Bacteria</taxon>
        <taxon>Pseudomonadati</taxon>
        <taxon>Pseudomonadota</taxon>
        <taxon>Gammaproteobacteria</taxon>
        <taxon>Oceanospirillales</taxon>
        <taxon>Pelagibaculum</taxon>
    </lineage>
</organism>
<dbReference type="InterPro" id="IPR036895">
    <property type="entry name" value="Uracil-DNA_glycosylase-like_sf"/>
</dbReference>
<dbReference type="SMART" id="SM00987">
    <property type="entry name" value="UreE_C"/>
    <property type="match status" value="1"/>
</dbReference>
<gene>
    <name evidence="9" type="primary">ung</name>
    <name evidence="13" type="ORF">DC094_19195</name>
</gene>
<evidence type="ECO:0000259" key="12">
    <source>
        <dbReference type="SMART" id="SM00986"/>
    </source>
</evidence>
<dbReference type="AlphaFoldDB" id="A0A2V1GXT8"/>
<dbReference type="Pfam" id="PF03167">
    <property type="entry name" value="UDG"/>
    <property type="match status" value="1"/>
</dbReference>
<dbReference type="Proteomes" id="UP000244906">
    <property type="component" value="Unassembled WGS sequence"/>
</dbReference>
<dbReference type="NCBIfam" id="NF003591">
    <property type="entry name" value="PRK05254.1-4"/>
    <property type="match status" value="1"/>
</dbReference>
<comment type="subcellular location">
    <subcellularLocation>
        <location evidence="9">Cytoplasm</location>
    </subcellularLocation>
</comment>
<comment type="function">
    <text evidence="2 9 11">Excises uracil residues from the DNA which can arise as a result of misincorporation of dUMP residues by DNA polymerase or due to deamination of cytosine.</text>
</comment>
<dbReference type="EMBL" id="QDDL01000011">
    <property type="protein sequence ID" value="PVZ64987.1"/>
    <property type="molecule type" value="Genomic_DNA"/>
</dbReference>
<dbReference type="GO" id="GO:0004844">
    <property type="term" value="F:uracil DNA N-glycosylase activity"/>
    <property type="evidence" value="ECO:0007669"/>
    <property type="project" value="UniProtKB-UniRule"/>
</dbReference>
<feature type="domain" description="Uracil-DNA glycosylase-like" evidence="12">
    <location>
        <begin position="49"/>
        <end position="209"/>
    </location>
</feature>
<comment type="caution">
    <text evidence="13">The sequence shown here is derived from an EMBL/GenBank/DDBJ whole genome shotgun (WGS) entry which is preliminary data.</text>
</comment>
<comment type="similarity">
    <text evidence="3 9 11">Belongs to the uracil-DNA glycosylase (UDG) superfamily. UNG family.</text>
</comment>
<feature type="active site" description="Proton acceptor" evidence="9 10">
    <location>
        <position position="64"/>
    </location>
</feature>